<evidence type="ECO:0000313" key="1">
    <source>
        <dbReference type="EMBL" id="OCK79748.1"/>
    </source>
</evidence>
<dbReference type="OrthoDB" id="3636801at2759"/>
<dbReference type="EMBL" id="KV744990">
    <property type="protein sequence ID" value="OCK79748.1"/>
    <property type="molecule type" value="Genomic_DNA"/>
</dbReference>
<gene>
    <name evidence="1" type="ORF">K432DRAFT_382811</name>
</gene>
<name>A0A8E2E9I8_9PEZI</name>
<proteinExistence type="predicted"/>
<dbReference type="Proteomes" id="UP000250266">
    <property type="component" value="Unassembled WGS sequence"/>
</dbReference>
<reference evidence="1 2" key="1">
    <citation type="journal article" date="2016" name="Nat. Commun.">
        <title>Ectomycorrhizal ecology is imprinted in the genome of the dominant symbiotic fungus Cenococcum geophilum.</title>
        <authorList>
            <consortium name="DOE Joint Genome Institute"/>
            <person name="Peter M."/>
            <person name="Kohler A."/>
            <person name="Ohm R.A."/>
            <person name="Kuo A."/>
            <person name="Krutzmann J."/>
            <person name="Morin E."/>
            <person name="Arend M."/>
            <person name="Barry K.W."/>
            <person name="Binder M."/>
            <person name="Choi C."/>
            <person name="Clum A."/>
            <person name="Copeland A."/>
            <person name="Grisel N."/>
            <person name="Haridas S."/>
            <person name="Kipfer T."/>
            <person name="LaButti K."/>
            <person name="Lindquist E."/>
            <person name="Lipzen A."/>
            <person name="Maire R."/>
            <person name="Meier B."/>
            <person name="Mihaltcheva S."/>
            <person name="Molinier V."/>
            <person name="Murat C."/>
            <person name="Poggeler S."/>
            <person name="Quandt C.A."/>
            <person name="Sperisen C."/>
            <person name="Tritt A."/>
            <person name="Tisserant E."/>
            <person name="Crous P.W."/>
            <person name="Henrissat B."/>
            <person name="Nehls U."/>
            <person name="Egli S."/>
            <person name="Spatafora J.W."/>
            <person name="Grigoriev I.V."/>
            <person name="Martin F.M."/>
        </authorList>
    </citation>
    <scope>NUCLEOTIDE SEQUENCE [LARGE SCALE GENOMIC DNA]</scope>
    <source>
        <strain evidence="1 2">CBS 459.81</strain>
    </source>
</reference>
<keyword evidence="2" id="KW-1185">Reference proteome</keyword>
<sequence>MESPPSTSKLGRAPPLTLDILNDDVLYEICSYVSTIHENSPYGYFTPLKNLSLVNRHFRDITVPILFRNVRIVTPERHSDVVTEGDWKIARAAMDGLEGFMKHIKMLTFDIYGYKHPTQPPLQQDMDRIAHFLGSLPRLHKFIFCVPKPHVPFLASSFKVANITLSAVKTLFFNPVSIFIVPMCPAVETIIMHTPYYDGIDQETEASVEAYKVQLIEALSSAKQLQRFEAAGSWSESDVNGLRIVAPNLKHLNMIGGGYNGYASPLSAIFPALSQFEHLEHLDVETAFRLGMGYHPPFCGNAYMGPGGDELRKEVGERGVQTEEKVAQMAFSACKALKELWVGDHARAVVVRDGKGGIKDVKWTRGIQRIGEI</sequence>
<protein>
    <submittedName>
        <fullName evidence="1">Uncharacterized protein</fullName>
    </submittedName>
</protein>
<dbReference type="AlphaFoldDB" id="A0A8E2E9I8"/>
<evidence type="ECO:0000313" key="2">
    <source>
        <dbReference type="Proteomes" id="UP000250266"/>
    </source>
</evidence>
<accession>A0A8E2E9I8</accession>
<organism evidence="1 2">
    <name type="scientific">Lepidopterella palustris CBS 459.81</name>
    <dbReference type="NCBI Taxonomy" id="1314670"/>
    <lineage>
        <taxon>Eukaryota</taxon>
        <taxon>Fungi</taxon>
        <taxon>Dikarya</taxon>
        <taxon>Ascomycota</taxon>
        <taxon>Pezizomycotina</taxon>
        <taxon>Dothideomycetes</taxon>
        <taxon>Pleosporomycetidae</taxon>
        <taxon>Mytilinidiales</taxon>
        <taxon>Argynnaceae</taxon>
        <taxon>Lepidopterella</taxon>
    </lineage>
</organism>